<dbReference type="PANTHER" id="PTHR11360">
    <property type="entry name" value="MONOCARBOXYLATE TRANSPORTER"/>
    <property type="match status" value="1"/>
</dbReference>
<feature type="transmembrane region" description="Helical" evidence="4">
    <location>
        <begin position="355"/>
        <end position="373"/>
    </location>
</feature>
<feature type="transmembrane region" description="Helical" evidence="4">
    <location>
        <begin position="248"/>
        <end position="268"/>
    </location>
</feature>
<keyword evidence="6" id="KW-1185">Reference proteome</keyword>
<feature type="transmembrane region" description="Helical" evidence="4">
    <location>
        <begin position="289"/>
        <end position="312"/>
    </location>
</feature>
<evidence type="ECO:0000256" key="4">
    <source>
        <dbReference type="SAM" id="Phobius"/>
    </source>
</evidence>
<keyword evidence="4" id="KW-0812">Transmembrane</keyword>
<dbReference type="AlphaFoldDB" id="A0A8T9C909"/>
<feature type="transmembrane region" description="Helical" evidence="4">
    <location>
        <begin position="217"/>
        <end position="236"/>
    </location>
</feature>
<dbReference type="SUPFAM" id="SSF103473">
    <property type="entry name" value="MFS general substrate transporter"/>
    <property type="match status" value="1"/>
</dbReference>
<feature type="transmembrane region" description="Helical" evidence="4">
    <location>
        <begin position="64"/>
        <end position="85"/>
    </location>
</feature>
<accession>A0A8T9C909</accession>
<dbReference type="GO" id="GO:0022857">
    <property type="term" value="F:transmembrane transporter activity"/>
    <property type="evidence" value="ECO:0007669"/>
    <property type="project" value="InterPro"/>
</dbReference>
<comment type="similarity">
    <text evidence="2">Belongs to the major facilitator superfamily. Monocarboxylate porter (TC 2.A.1.13) family.</text>
</comment>
<dbReference type="Gene3D" id="1.20.1250.20">
    <property type="entry name" value="MFS general substrate transporter like domains"/>
    <property type="match status" value="2"/>
</dbReference>
<gene>
    <name evidence="5" type="primary">apdF_3</name>
    <name evidence="5" type="ORF">LSUE1_G006889</name>
</gene>
<proteinExistence type="inferred from homology"/>
<dbReference type="OrthoDB" id="6499973at2759"/>
<evidence type="ECO:0000256" key="2">
    <source>
        <dbReference type="ARBA" id="ARBA00006727"/>
    </source>
</evidence>
<feature type="transmembrane region" description="Helical" evidence="4">
    <location>
        <begin position="414"/>
        <end position="437"/>
    </location>
</feature>
<feature type="transmembrane region" description="Helical" evidence="4">
    <location>
        <begin position="179"/>
        <end position="205"/>
    </location>
</feature>
<dbReference type="Pfam" id="PF07690">
    <property type="entry name" value="MFS_1"/>
    <property type="match status" value="1"/>
</dbReference>
<dbReference type="InterPro" id="IPR011701">
    <property type="entry name" value="MFS"/>
</dbReference>
<dbReference type="InterPro" id="IPR036259">
    <property type="entry name" value="MFS_trans_sf"/>
</dbReference>
<keyword evidence="4" id="KW-0472">Membrane</keyword>
<organism evidence="5 6">
    <name type="scientific">Lachnellula suecica</name>
    <dbReference type="NCBI Taxonomy" id="602035"/>
    <lineage>
        <taxon>Eukaryota</taxon>
        <taxon>Fungi</taxon>
        <taxon>Dikarya</taxon>
        <taxon>Ascomycota</taxon>
        <taxon>Pezizomycotina</taxon>
        <taxon>Leotiomycetes</taxon>
        <taxon>Helotiales</taxon>
        <taxon>Lachnaceae</taxon>
        <taxon>Lachnellula</taxon>
    </lineage>
</organism>
<feature type="transmembrane region" description="Helical" evidence="4">
    <location>
        <begin position="379"/>
        <end position="402"/>
    </location>
</feature>
<keyword evidence="4" id="KW-1133">Transmembrane helix</keyword>
<sequence length="453" mass="49037">MSFTLSATNTTRAQSPNFERESKVEVEDAIEKPADLQSIDNSIAQEAAPAIPVMPVFPEGGTKAWLVVLGCWCTSFASFGIVNSFGIYETYYLETFLKGTSPSTIAWIGSIQAFAQFSATLVSGPICDRYGPMVWRNPSFIFFSLARKLLTASLSQIVIWPCSIMLVVAMMLTSLCTEFYQFLLCQGILLGISCGLIFAAALSVVGHYFFKKRAMAMAYASTGSPIGGIIYPFTLTKLIQNPKVGFPWAQRVCGLVSLFLLIIAAVTIRPTPMRRKGNLILLDAFKLPAYSYQVGGLFMVILGFWTPYFYLADYATAHGMSADLASYLYAILNAGSFVGRMLGGTFAQHAGQFNVVAFSCFASSLLLFCWLKVTSTGGLIVLALFFGAKSGIIIALMMSTIAHCAPHPTKIGTYIGQSTFVVGFAGLIGTPITGALINNYHGLHRALSLVRLS</sequence>
<evidence type="ECO:0000256" key="1">
    <source>
        <dbReference type="ARBA" id="ARBA00004141"/>
    </source>
</evidence>
<dbReference type="Proteomes" id="UP000469558">
    <property type="component" value="Unassembled WGS sequence"/>
</dbReference>
<reference evidence="5 6" key="1">
    <citation type="submission" date="2018-05" db="EMBL/GenBank/DDBJ databases">
        <title>Genome sequencing and assembly of the regulated plant pathogen Lachnellula willkommii and related sister species for the development of diagnostic species identification markers.</title>
        <authorList>
            <person name="Giroux E."/>
            <person name="Bilodeau G."/>
        </authorList>
    </citation>
    <scope>NUCLEOTIDE SEQUENCE [LARGE SCALE GENOMIC DNA]</scope>
    <source>
        <strain evidence="5 6">CBS 268.59</strain>
    </source>
</reference>
<feature type="region of interest" description="Disordered" evidence="3">
    <location>
        <begin position="1"/>
        <end position="23"/>
    </location>
</feature>
<feature type="compositionally biased region" description="Polar residues" evidence="3">
    <location>
        <begin position="1"/>
        <end position="17"/>
    </location>
</feature>
<comment type="subcellular location">
    <subcellularLocation>
        <location evidence="1">Membrane</location>
        <topology evidence="1">Multi-pass membrane protein</topology>
    </subcellularLocation>
</comment>
<evidence type="ECO:0000313" key="5">
    <source>
        <dbReference type="EMBL" id="TVY81816.1"/>
    </source>
</evidence>
<name>A0A8T9C909_9HELO</name>
<evidence type="ECO:0000256" key="3">
    <source>
        <dbReference type="SAM" id="MobiDB-lite"/>
    </source>
</evidence>
<dbReference type="EMBL" id="QGMK01000419">
    <property type="protein sequence ID" value="TVY81816.1"/>
    <property type="molecule type" value="Genomic_DNA"/>
</dbReference>
<dbReference type="PANTHER" id="PTHR11360:SF281">
    <property type="entry name" value="ASPYRIDONES EFFLUX PROTEIN APDF-RELATED"/>
    <property type="match status" value="1"/>
</dbReference>
<dbReference type="GO" id="GO:0016020">
    <property type="term" value="C:membrane"/>
    <property type="evidence" value="ECO:0007669"/>
    <property type="project" value="UniProtKB-SubCell"/>
</dbReference>
<comment type="caution">
    <text evidence="5">The sequence shown here is derived from an EMBL/GenBank/DDBJ whole genome shotgun (WGS) entry which is preliminary data.</text>
</comment>
<feature type="transmembrane region" description="Helical" evidence="4">
    <location>
        <begin position="149"/>
        <end position="173"/>
    </location>
</feature>
<protein>
    <submittedName>
        <fullName evidence="5">Aspyridones efflux protein apdF</fullName>
    </submittedName>
</protein>
<dbReference type="InterPro" id="IPR050327">
    <property type="entry name" value="Proton-linked_MCT"/>
</dbReference>
<evidence type="ECO:0000313" key="6">
    <source>
        <dbReference type="Proteomes" id="UP000469558"/>
    </source>
</evidence>